<dbReference type="SUPFAM" id="SSF47598">
    <property type="entry name" value="Ribbon-helix-helix"/>
    <property type="match status" value="1"/>
</dbReference>
<reference evidence="2 3" key="1">
    <citation type="submission" date="2019-02" db="EMBL/GenBank/DDBJ databases">
        <title>Deep-cultivation of Planctomycetes and their phenomic and genomic characterization uncovers novel biology.</title>
        <authorList>
            <person name="Wiegand S."/>
            <person name="Jogler M."/>
            <person name="Boedeker C."/>
            <person name="Pinto D."/>
            <person name="Vollmers J."/>
            <person name="Rivas-Marin E."/>
            <person name="Kohn T."/>
            <person name="Peeters S.H."/>
            <person name="Heuer A."/>
            <person name="Rast P."/>
            <person name="Oberbeckmann S."/>
            <person name="Bunk B."/>
            <person name="Jeske O."/>
            <person name="Meyerdierks A."/>
            <person name="Storesund J.E."/>
            <person name="Kallscheuer N."/>
            <person name="Luecker S."/>
            <person name="Lage O.M."/>
            <person name="Pohl T."/>
            <person name="Merkel B.J."/>
            <person name="Hornburger P."/>
            <person name="Mueller R.-W."/>
            <person name="Bruemmer F."/>
            <person name="Labrenz M."/>
            <person name="Spormann A.M."/>
            <person name="Op Den Camp H."/>
            <person name="Overmann J."/>
            <person name="Amann R."/>
            <person name="Jetten M.S.M."/>
            <person name="Mascher T."/>
            <person name="Medema M.H."/>
            <person name="Devos D.P."/>
            <person name="Kaster A.-K."/>
            <person name="Ovreas L."/>
            <person name="Rohde M."/>
            <person name="Galperin M.Y."/>
            <person name="Jogler C."/>
        </authorList>
    </citation>
    <scope>NUCLEOTIDE SEQUENCE [LARGE SCALE GENOMIC DNA]</scope>
    <source>
        <strain evidence="2 3">Q31b</strain>
    </source>
</reference>
<dbReference type="GO" id="GO:0006355">
    <property type="term" value="P:regulation of DNA-templated transcription"/>
    <property type="evidence" value="ECO:0007669"/>
    <property type="project" value="InterPro"/>
</dbReference>
<dbReference type="Pfam" id="PF03693">
    <property type="entry name" value="ParD_antitoxin"/>
    <property type="match status" value="1"/>
</dbReference>
<accession>A0A5C6EB37</accession>
<keyword evidence="1" id="KW-1277">Toxin-antitoxin system</keyword>
<dbReference type="InterPro" id="IPR010985">
    <property type="entry name" value="Ribbon_hlx_hlx"/>
</dbReference>
<evidence type="ECO:0000313" key="2">
    <source>
        <dbReference type="EMBL" id="TWU44951.1"/>
    </source>
</evidence>
<sequence length="153" mass="17173">MKNLGGLGAGTQSRWALHEGIRKSFSESVLTKSKTVAVPTLWFLEIRDLPAKTGIQQLVYNDRYNGYNRVKEENSMSIDVPAEFESFIESLVARRRFLSTSEVVAESLRLLQSREALAEEVQKGFDQIDEGRSVDGPAAFAKLRSRLQEHLAS</sequence>
<dbReference type="AlphaFoldDB" id="A0A5C6EB37"/>
<organism evidence="2 3">
    <name type="scientific">Novipirellula aureliae</name>
    <dbReference type="NCBI Taxonomy" id="2527966"/>
    <lineage>
        <taxon>Bacteria</taxon>
        <taxon>Pseudomonadati</taxon>
        <taxon>Planctomycetota</taxon>
        <taxon>Planctomycetia</taxon>
        <taxon>Pirellulales</taxon>
        <taxon>Pirellulaceae</taxon>
        <taxon>Novipirellula</taxon>
    </lineage>
</organism>
<name>A0A5C6EB37_9BACT</name>
<dbReference type="Gene3D" id="6.10.10.120">
    <property type="entry name" value="Antitoxin ParD1-like"/>
    <property type="match status" value="1"/>
</dbReference>
<evidence type="ECO:0008006" key="4">
    <source>
        <dbReference type="Google" id="ProtNLM"/>
    </source>
</evidence>
<dbReference type="InterPro" id="IPR022789">
    <property type="entry name" value="ParD"/>
</dbReference>
<evidence type="ECO:0000256" key="1">
    <source>
        <dbReference type="ARBA" id="ARBA00022649"/>
    </source>
</evidence>
<proteinExistence type="predicted"/>
<gene>
    <name evidence="2" type="ORF">Q31b_01220</name>
</gene>
<comment type="caution">
    <text evidence="2">The sequence shown here is derived from an EMBL/GenBank/DDBJ whole genome shotgun (WGS) entry which is preliminary data.</text>
</comment>
<dbReference type="Proteomes" id="UP000315471">
    <property type="component" value="Unassembled WGS sequence"/>
</dbReference>
<protein>
    <recommendedName>
        <fullName evidence="4">Antitoxin ParD4</fullName>
    </recommendedName>
</protein>
<keyword evidence="3" id="KW-1185">Reference proteome</keyword>
<dbReference type="InterPro" id="IPR038296">
    <property type="entry name" value="ParD_sf"/>
</dbReference>
<dbReference type="EMBL" id="SJPY01000001">
    <property type="protein sequence ID" value="TWU44951.1"/>
    <property type="molecule type" value="Genomic_DNA"/>
</dbReference>
<evidence type="ECO:0000313" key="3">
    <source>
        <dbReference type="Proteomes" id="UP000315471"/>
    </source>
</evidence>